<dbReference type="SUPFAM" id="SSF52540">
    <property type="entry name" value="P-loop containing nucleoside triphosphate hydrolases"/>
    <property type="match status" value="1"/>
</dbReference>
<dbReference type="InterPro" id="IPR018838">
    <property type="entry name" value="ZGRF1-like_N"/>
</dbReference>
<keyword evidence="5" id="KW-1185">Reference proteome</keyword>
<dbReference type="Pfam" id="PF13086">
    <property type="entry name" value="AAA_11"/>
    <property type="match status" value="1"/>
</dbReference>
<evidence type="ECO:0008006" key="6">
    <source>
        <dbReference type="Google" id="ProtNLM"/>
    </source>
</evidence>
<dbReference type="AlphaFoldDB" id="A0AAW1SFC3"/>
<dbReference type="GO" id="GO:0004386">
    <property type="term" value="F:helicase activity"/>
    <property type="evidence" value="ECO:0007669"/>
    <property type="project" value="InterPro"/>
</dbReference>
<feature type="domain" description="DNA2/NAM7 helicase-like C-terminal" evidence="3">
    <location>
        <begin position="476"/>
        <end position="661"/>
    </location>
</feature>
<evidence type="ECO:0000259" key="1">
    <source>
        <dbReference type="Pfam" id="PF10382"/>
    </source>
</evidence>
<dbReference type="InterPro" id="IPR041677">
    <property type="entry name" value="DNA2/NAM7_AAA_11"/>
</dbReference>
<dbReference type="PANTHER" id="PTHR10887:SF518">
    <property type="entry name" value="RNA HELICASE NONSENSE MRNA REDUCING FACTOR"/>
    <property type="match status" value="1"/>
</dbReference>
<proteinExistence type="predicted"/>
<evidence type="ECO:0000313" key="4">
    <source>
        <dbReference type="EMBL" id="KAK9844143.1"/>
    </source>
</evidence>
<dbReference type="EMBL" id="JALJOU010000004">
    <property type="protein sequence ID" value="KAK9844143.1"/>
    <property type="molecule type" value="Genomic_DNA"/>
</dbReference>
<gene>
    <name evidence="4" type="ORF">WJX81_005799</name>
</gene>
<dbReference type="InterPro" id="IPR027417">
    <property type="entry name" value="P-loop_NTPase"/>
</dbReference>
<dbReference type="Pfam" id="PF13087">
    <property type="entry name" value="AAA_12"/>
    <property type="match status" value="1"/>
</dbReference>
<feature type="domain" description="5'-3' DNA helicase ZGRF1-like N-terminal" evidence="1">
    <location>
        <begin position="4"/>
        <end position="65"/>
    </location>
</feature>
<dbReference type="Pfam" id="PF10382">
    <property type="entry name" value="ZGRF1-like_N"/>
    <property type="match status" value="1"/>
</dbReference>
<evidence type="ECO:0000259" key="3">
    <source>
        <dbReference type="Pfam" id="PF13087"/>
    </source>
</evidence>
<dbReference type="InterPro" id="IPR041679">
    <property type="entry name" value="DNA2/NAM7-like_C"/>
</dbReference>
<dbReference type="InterPro" id="IPR045055">
    <property type="entry name" value="DNA2/NAM7-like"/>
</dbReference>
<dbReference type="CDD" id="cd18808">
    <property type="entry name" value="SF1_C_Upf1"/>
    <property type="match status" value="1"/>
</dbReference>
<evidence type="ECO:0000259" key="2">
    <source>
        <dbReference type="Pfam" id="PF13086"/>
    </source>
</evidence>
<sequence>MYCRVLWTKQLIRKSKTWHDGFLEVNEEKGSRTALLLDEDRSSLASGRIPSSLQITEESEVTAENGAAATLPAQRATRTDEDILLLLAGMYLTLGGGPEAGSGRGAKPDFRKDDLWVLGSGPELEAPTAGGVGDRLVAPWVAIARSAWHGPNREGRFEIEFLAGRPAGLRSGQAVCALHGPEAASELAMLAVLRSAALRRLPLLPALLRPLPARSLEGGAEGCCVGDGIAGNDEAAGSQGGAVEAAAGKVTQRFGLNADQAAVVRSTVPWFAADVPPQALSPLCVVHGPFGSGKSTLLVALLHFFAAAGAKRCLVAANTNIAVDRILCGLLDTGFTDFLRVGALRRIDRRLLHHSLHCGAGGCSRNDATAELADMLKAATSPAEAAVLHAELAQVKAGAARARQQRLGTAAVVGVTCCSAALPALDDTAFDVVVLDEASQMIEPLSLLPLARAGCRFAVLAGDPCQLPPVLCAPSEQYRCHPDLAAVPNAAFYHGRLRDGCTAAQRGPLLPGLPPLVFADVRGRAEACAGSRSTANRAEAAAVAQIVRQLVAGGVAPEDIGVICFFRAQVALVQALLAQQPHAAGAQAPVPPLQKHAACQGDAPADLGATSVATVDSFQGMEKAVIVLSLTVSRAGSFAADAQRLNVALTRARNHLFIVGAAPVAQATSPALRACLAAEGGRPGSFIPAGKPLVLPRVATLLGAAAAAADDLGAALAALARR</sequence>
<feature type="domain" description="DNA2/NAM7 helicase helicase" evidence="2">
    <location>
        <begin position="277"/>
        <end position="472"/>
    </location>
</feature>
<comment type="caution">
    <text evidence="4">The sequence shown here is derived from an EMBL/GenBank/DDBJ whole genome shotgun (WGS) entry which is preliminary data.</text>
</comment>
<dbReference type="PANTHER" id="PTHR10887">
    <property type="entry name" value="DNA2/NAM7 HELICASE FAMILY"/>
    <property type="match status" value="1"/>
</dbReference>
<evidence type="ECO:0000313" key="5">
    <source>
        <dbReference type="Proteomes" id="UP001445335"/>
    </source>
</evidence>
<protein>
    <recommendedName>
        <fullName evidence="6">AAA+ ATPase domain-containing protein</fullName>
    </recommendedName>
</protein>
<accession>A0AAW1SFC3</accession>
<dbReference type="InterPro" id="IPR047187">
    <property type="entry name" value="SF1_C_Upf1"/>
</dbReference>
<dbReference type="Proteomes" id="UP001445335">
    <property type="component" value="Unassembled WGS sequence"/>
</dbReference>
<organism evidence="4 5">
    <name type="scientific">Elliptochloris bilobata</name>
    <dbReference type="NCBI Taxonomy" id="381761"/>
    <lineage>
        <taxon>Eukaryota</taxon>
        <taxon>Viridiplantae</taxon>
        <taxon>Chlorophyta</taxon>
        <taxon>core chlorophytes</taxon>
        <taxon>Trebouxiophyceae</taxon>
        <taxon>Trebouxiophyceae incertae sedis</taxon>
        <taxon>Elliptochloris clade</taxon>
        <taxon>Elliptochloris</taxon>
    </lineage>
</organism>
<name>A0AAW1SFC3_9CHLO</name>
<reference evidence="4 5" key="1">
    <citation type="journal article" date="2024" name="Nat. Commun.">
        <title>Phylogenomics reveals the evolutionary origins of lichenization in chlorophyte algae.</title>
        <authorList>
            <person name="Puginier C."/>
            <person name="Libourel C."/>
            <person name="Otte J."/>
            <person name="Skaloud P."/>
            <person name="Haon M."/>
            <person name="Grisel S."/>
            <person name="Petersen M."/>
            <person name="Berrin J.G."/>
            <person name="Delaux P.M."/>
            <person name="Dal Grande F."/>
            <person name="Keller J."/>
        </authorList>
    </citation>
    <scope>NUCLEOTIDE SEQUENCE [LARGE SCALE GENOMIC DNA]</scope>
    <source>
        <strain evidence="4 5">SAG 245.80</strain>
    </source>
</reference>
<dbReference type="Gene3D" id="3.40.50.300">
    <property type="entry name" value="P-loop containing nucleotide triphosphate hydrolases"/>
    <property type="match status" value="2"/>
</dbReference>